<evidence type="ECO:0000313" key="4">
    <source>
        <dbReference type="Proteomes" id="UP001199469"/>
    </source>
</evidence>
<comment type="similarity">
    <text evidence="1">Belongs to the enoyl-CoA hydratase/isomerase family.</text>
</comment>
<protein>
    <submittedName>
        <fullName evidence="3">MaoC family dehydratase</fullName>
    </submittedName>
</protein>
<dbReference type="InterPro" id="IPR002539">
    <property type="entry name" value="MaoC-like_dom"/>
</dbReference>
<name>A0ABS8PBM7_9PSEU</name>
<evidence type="ECO:0000256" key="1">
    <source>
        <dbReference type="ARBA" id="ARBA00005254"/>
    </source>
</evidence>
<proteinExistence type="inferred from homology"/>
<dbReference type="RefSeq" id="WP_230735481.1">
    <property type="nucleotide sequence ID" value="NZ_JAJNDB010000003.1"/>
</dbReference>
<gene>
    <name evidence="3" type="ORF">LQ327_16200</name>
</gene>
<evidence type="ECO:0000259" key="2">
    <source>
        <dbReference type="Pfam" id="PF01575"/>
    </source>
</evidence>
<sequence length="170" mass="19166">MVSAHITTSVLGERDFDSPIDDRWYEDYRPGETFEYGWLALDEDEVVEYATRYDPQRIHTDPTWAAESGPFGGLIASGWQTAGLMMRMYCDHYISAVASLASPGVDELRWSTPLRPGDPVRLRVTVREARVSRSKPDRGLVRTDVSLLTEDDRCPLSLTAMNLIALRPTT</sequence>
<keyword evidence="4" id="KW-1185">Reference proteome</keyword>
<reference evidence="3 4" key="1">
    <citation type="submission" date="2021-11" db="EMBL/GenBank/DDBJ databases">
        <title>Draft genome sequence of Actinomycetospora sp. SF1 isolated from the rhizosphere soil.</title>
        <authorList>
            <person name="Duangmal K."/>
            <person name="Chantavorakit T."/>
        </authorList>
    </citation>
    <scope>NUCLEOTIDE SEQUENCE [LARGE SCALE GENOMIC DNA]</scope>
    <source>
        <strain evidence="3 4">TBRC 5722</strain>
    </source>
</reference>
<dbReference type="EMBL" id="JAJNDB010000003">
    <property type="protein sequence ID" value="MCD2194915.1"/>
    <property type="molecule type" value="Genomic_DNA"/>
</dbReference>
<accession>A0ABS8PBM7</accession>
<feature type="domain" description="MaoC-like" evidence="2">
    <location>
        <begin position="30"/>
        <end position="135"/>
    </location>
</feature>
<dbReference type="CDD" id="cd03454">
    <property type="entry name" value="YdeM"/>
    <property type="match status" value="1"/>
</dbReference>
<dbReference type="Pfam" id="PF01575">
    <property type="entry name" value="MaoC_dehydratas"/>
    <property type="match status" value="1"/>
</dbReference>
<dbReference type="SUPFAM" id="SSF54637">
    <property type="entry name" value="Thioesterase/thiol ester dehydrase-isomerase"/>
    <property type="match status" value="1"/>
</dbReference>
<dbReference type="Proteomes" id="UP001199469">
    <property type="component" value="Unassembled WGS sequence"/>
</dbReference>
<evidence type="ECO:0000313" key="3">
    <source>
        <dbReference type="EMBL" id="MCD2194915.1"/>
    </source>
</evidence>
<dbReference type="InterPro" id="IPR029069">
    <property type="entry name" value="HotDog_dom_sf"/>
</dbReference>
<dbReference type="Gene3D" id="3.10.129.10">
    <property type="entry name" value="Hotdog Thioesterase"/>
    <property type="match status" value="1"/>
</dbReference>
<organism evidence="3 4">
    <name type="scientific">Actinomycetospora endophytica</name>
    <dbReference type="NCBI Taxonomy" id="2291215"/>
    <lineage>
        <taxon>Bacteria</taxon>
        <taxon>Bacillati</taxon>
        <taxon>Actinomycetota</taxon>
        <taxon>Actinomycetes</taxon>
        <taxon>Pseudonocardiales</taxon>
        <taxon>Pseudonocardiaceae</taxon>
        <taxon>Actinomycetospora</taxon>
    </lineage>
</organism>
<comment type="caution">
    <text evidence="3">The sequence shown here is derived from an EMBL/GenBank/DDBJ whole genome shotgun (WGS) entry which is preliminary data.</text>
</comment>